<proteinExistence type="predicted"/>
<dbReference type="Proteomes" id="UP001230156">
    <property type="component" value="Unassembled WGS sequence"/>
</dbReference>
<keyword evidence="2" id="KW-1185">Reference proteome</keyword>
<protein>
    <recommendedName>
        <fullName evidence="3">DUF1488 family protein</fullName>
    </recommendedName>
</protein>
<comment type="caution">
    <text evidence="1">The sequence shown here is derived from an EMBL/GenBank/DDBJ whole genome shotgun (WGS) entry which is preliminary data.</text>
</comment>
<dbReference type="RefSeq" id="WP_379954014.1">
    <property type="nucleotide sequence ID" value="NZ_JAUYVI010000001.1"/>
</dbReference>
<evidence type="ECO:0000313" key="2">
    <source>
        <dbReference type="Proteomes" id="UP001230156"/>
    </source>
</evidence>
<accession>A0ABU0YIS0</accession>
<evidence type="ECO:0008006" key="3">
    <source>
        <dbReference type="Google" id="ProtNLM"/>
    </source>
</evidence>
<evidence type="ECO:0000313" key="1">
    <source>
        <dbReference type="EMBL" id="MDQ7246623.1"/>
    </source>
</evidence>
<organism evidence="1 2">
    <name type="scientific">Dongia sedimenti</name>
    <dbReference type="NCBI Taxonomy" id="3064282"/>
    <lineage>
        <taxon>Bacteria</taxon>
        <taxon>Pseudomonadati</taxon>
        <taxon>Pseudomonadota</taxon>
        <taxon>Alphaproteobacteria</taxon>
        <taxon>Rhodospirillales</taxon>
        <taxon>Dongiaceae</taxon>
        <taxon>Dongia</taxon>
    </lineage>
</organism>
<gene>
    <name evidence="1" type="ORF">Q8A70_03055</name>
</gene>
<reference evidence="2" key="1">
    <citation type="submission" date="2023-08" db="EMBL/GenBank/DDBJ databases">
        <title>Rhodospirillaceae gen. nov., a novel taxon isolated from the Yangtze River Yuezi River estuary sludge.</title>
        <authorList>
            <person name="Ruan L."/>
        </authorList>
    </citation>
    <scope>NUCLEOTIDE SEQUENCE [LARGE SCALE GENOMIC DNA]</scope>
    <source>
        <strain evidence="2">R-7</strain>
    </source>
</reference>
<dbReference type="EMBL" id="JAUYVI010000001">
    <property type="protein sequence ID" value="MDQ7246623.1"/>
    <property type="molecule type" value="Genomic_DNA"/>
</dbReference>
<name>A0ABU0YIS0_9PROT</name>
<sequence length="101" mass="11143">MATKDFDRNPISIGEKALWDERLGVFRVKVQGNRDVGSLVILRSADMPISHLDSTLPHKQTKLGQFLRERLELAVNAAITRGSHEVGNGLSLLGPDQPKDV</sequence>